<organism evidence="8 9">
    <name type="scientific">Fusarium redolens</name>
    <dbReference type="NCBI Taxonomy" id="48865"/>
    <lineage>
        <taxon>Eukaryota</taxon>
        <taxon>Fungi</taxon>
        <taxon>Dikarya</taxon>
        <taxon>Ascomycota</taxon>
        <taxon>Pezizomycotina</taxon>
        <taxon>Sordariomycetes</taxon>
        <taxon>Hypocreomycetidae</taxon>
        <taxon>Hypocreales</taxon>
        <taxon>Nectriaceae</taxon>
        <taxon>Fusarium</taxon>
        <taxon>Fusarium redolens species complex</taxon>
    </lineage>
</organism>
<feature type="transmembrane region" description="Helical" evidence="7">
    <location>
        <begin position="529"/>
        <end position="548"/>
    </location>
</feature>
<feature type="transmembrane region" description="Helical" evidence="7">
    <location>
        <begin position="708"/>
        <end position="728"/>
    </location>
</feature>
<dbReference type="FunFam" id="3.40.50.720:FF:000643">
    <property type="entry name" value="Short chain dehydrogenase/reductase family oxidoreductase, putative"/>
    <property type="match status" value="1"/>
</dbReference>
<gene>
    <name evidence="8" type="ORF">BKA55DRAFT_666982</name>
</gene>
<dbReference type="Gene3D" id="3.40.50.720">
    <property type="entry name" value="NAD(P)-binding Rossmann-like Domain"/>
    <property type="match status" value="1"/>
</dbReference>
<feature type="transmembrane region" description="Helical" evidence="7">
    <location>
        <begin position="406"/>
        <end position="432"/>
    </location>
</feature>
<keyword evidence="5 7" id="KW-0472">Membrane</keyword>
<accession>A0A9P9G9G2</accession>
<comment type="subcellular location">
    <subcellularLocation>
        <location evidence="1">Membrane</location>
        <topology evidence="1">Multi-pass membrane protein</topology>
    </subcellularLocation>
</comment>
<dbReference type="PRINTS" id="PR00081">
    <property type="entry name" value="GDHRDH"/>
</dbReference>
<dbReference type="GeneID" id="70227754"/>
<dbReference type="GO" id="GO:0022857">
    <property type="term" value="F:transmembrane transporter activity"/>
    <property type="evidence" value="ECO:0007669"/>
    <property type="project" value="InterPro"/>
</dbReference>
<dbReference type="OrthoDB" id="4476201at2759"/>
<dbReference type="GO" id="GO:0016020">
    <property type="term" value="C:membrane"/>
    <property type="evidence" value="ECO:0007669"/>
    <property type="project" value="UniProtKB-SubCell"/>
</dbReference>
<feature type="transmembrane region" description="Helical" evidence="7">
    <location>
        <begin position="498"/>
        <end position="517"/>
    </location>
</feature>
<dbReference type="AlphaFoldDB" id="A0A9P9G9G2"/>
<dbReference type="EMBL" id="JAGMUX010000017">
    <property type="protein sequence ID" value="KAH7234801.1"/>
    <property type="molecule type" value="Genomic_DNA"/>
</dbReference>
<feature type="transmembrane region" description="Helical" evidence="7">
    <location>
        <begin position="475"/>
        <end position="491"/>
    </location>
</feature>
<evidence type="ECO:0000256" key="4">
    <source>
        <dbReference type="ARBA" id="ARBA00022989"/>
    </source>
</evidence>
<keyword evidence="9" id="KW-1185">Reference proteome</keyword>
<keyword evidence="2" id="KW-0813">Transport</keyword>
<name>A0A9P9G9G2_FUSRE</name>
<evidence type="ECO:0000256" key="6">
    <source>
        <dbReference type="SAM" id="MobiDB-lite"/>
    </source>
</evidence>
<feature type="transmembrane region" description="Helical" evidence="7">
    <location>
        <begin position="734"/>
        <end position="758"/>
    </location>
</feature>
<evidence type="ECO:0000256" key="7">
    <source>
        <dbReference type="SAM" id="Phobius"/>
    </source>
</evidence>
<dbReference type="PANTHER" id="PTHR45649">
    <property type="entry name" value="AMINO-ACID PERMEASE BAT1"/>
    <property type="match status" value="1"/>
</dbReference>
<feature type="transmembrane region" description="Helical" evidence="7">
    <location>
        <begin position="606"/>
        <end position="629"/>
    </location>
</feature>
<feature type="region of interest" description="Disordered" evidence="6">
    <location>
        <begin position="853"/>
        <end position="874"/>
    </location>
</feature>
<evidence type="ECO:0000256" key="2">
    <source>
        <dbReference type="ARBA" id="ARBA00022448"/>
    </source>
</evidence>
<dbReference type="Gene3D" id="1.20.1740.10">
    <property type="entry name" value="Amino acid/polyamine transporter I"/>
    <property type="match status" value="1"/>
</dbReference>
<dbReference type="InterPro" id="IPR036291">
    <property type="entry name" value="NAD(P)-bd_dom_sf"/>
</dbReference>
<dbReference type="Pfam" id="PF13520">
    <property type="entry name" value="AA_permease_2"/>
    <property type="match status" value="1"/>
</dbReference>
<keyword evidence="4 7" id="KW-1133">Transmembrane helix</keyword>
<feature type="transmembrane region" description="Helical" evidence="7">
    <location>
        <begin position="811"/>
        <end position="832"/>
    </location>
</feature>
<evidence type="ECO:0000313" key="9">
    <source>
        <dbReference type="Proteomes" id="UP000720189"/>
    </source>
</evidence>
<dbReference type="PANTHER" id="PTHR45649:SF14">
    <property type="entry name" value="GABA PERMEASE"/>
    <property type="match status" value="1"/>
</dbReference>
<dbReference type="RefSeq" id="XP_046044566.1">
    <property type="nucleotide sequence ID" value="XM_046197800.1"/>
</dbReference>
<dbReference type="Proteomes" id="UP000720189">
    <property type="component" value="Unassembled WGS sequence"/>
</dbReference>
<proteinExistence type="predicted"/>
<reference evidence="8" key="1">
    <citation type="journal article" date="2021" name="Nat. Commun.">
        <title>Genetic determinants of endophytism in the Arabidopsis root mycobiome.</title>
        <authorList>
            <person name="Mesny F."/>
            <person name="Miyauchi S."/>
            <person name="Thiergart T."/>
            <person name="Pickel B."/>
            <person name="Atanasova L."/>
            <person name="Karlsson M."/>
            <person name="Huettel B."/>
            <person name="Barry K.W."/>
            <person name="Haridas S."/>
            <person name="Chen C."/>
            <person name="Bauer D."/>
            <person name="Andreopoulos W."/>
            <person name="Pangilinan J."/>
            <person name="LaButti K."/>
            <person name="Riley R."/>
            <person name="Lipzen A."/>
            <person name="Clum A."/>
            <person name="Drula E."/>
            <person name="Henrissat B."/>
            <person name="Kohler A."/>
            <person name="Grigoriev I.V."/>
            <person name="Martin F.M."/>
            <person name="Hacquard S."/>
        </authorList>
    </citation>
    <scope>NUCLEOTIDE SEQUENCE</scope>
    <source>
        <strain evidence="8">MPI-CAGE-AT-0023</strain>
    </source>
</reference>
<evidence type="ECO:0000256" key="3">
    <source>
        <dbReference type="ARBA" id="ARBA00022692"/>
    </source>
</evidence>
<dbReference type="SUPFAM" id="SSF51735">
    <property type="entry name" value="NAD(P)-binding Rossmann-fold domains"/>
    <property type="match status" value="1"/>
</dbReference>
<feature type="transmembrane region" description="Helical" evidence="7">
    <location>
        <begin position="377"/>
        <end position="400"/>
    </location>
</feature>
<feature type="transmembrane region" description="Helical" evidence="7">
    <location>
        <begin position="569"/>
        <end position="586"/>
    </location>
</feature>
<dbReference type="Pfam" id="PF00106">
    <property type="entry name" value="adh_short"/>
    <property type="match status" value="1"/>
</dbReference>
<sequence length="874" mass="95060">MSHSIGGKSAIVTGAGSGINLAFAEQLLGGGCNVLFADLALRPEAQKLLDAHSGAVEGKGRAAFQQTDVTDWKHLERMFGRAKEEFGEIDIVCPGAGVYEPSFSSFWYPPGTPQSKDGLHGGRYASIDINLVHPIRTTQLALSRFLRYEKKPRTIVIISSTNAQDTCLSTAIYDATKHAISGFVRAMAKIDQVGVRIAAVAPGIIKTPLFMENPDKLAMIDTNKDVLVEPSEVASVMVALIERDSICSTIDQARTGPQDIEIKSGSIIEVTKNRARVVNTYHDPGPSGAGAVGSNFATSEYTTLALLRDISITYLNHVRVHAANVDKWPNRKEPRDAATPSKLKIWQISPAILTMADPTPHQVTEGHLRPRLSKLTMVAMTFAILNTWIALGGTIGIVMPSGGPVALLYGFIFCVACNFALAFSLGELAAIWPTAGGQYHFVYALSSEKWKRFLSLCAGWINIAGWLTLVTTEAIFSAMFIAAAIVVASGRSSPVDSWTTYLVFLAIITFSTIVNIWGNSILGPWSNFALYWSILSVVIISIILLSMSEKTSAEFVFTTFNNETGWSDGMAWLLGLLQSALSMIGFDAVLHMTEEMPNPHLDAPLAIVYAIGVGGSTGVIFILVILFCLTDVDKLVSSPTGQPLIALFDQATNSRAASTIISCMLGLCFIHGTNGSITTTSRLIYSMARDNGFFFSRYFNHINPKLEVPVRTIVFTYIFNVLFGALYLGPTVAFNAFIASCTILLNISYAFPIFVLVIRGRGILAPHQHPHTPWKLGNFWGYLVNWTACLYVSVTSVLFCFPPSLHVTGNTMNYVSVVIAICSLAIAIYWIARGKTFEGPNLETIMAQREEVAHAPDHGRRGEKEDMHDQSVSA</sequence>
<keyword evidence="3 7" id="KW-0812">Transmembrane</keyword>
<dbReference type="InterPro" id="IPR002347">
    <property type="entry name" value="SDR_fam"/>
</dbReference>
<comment type="caution">
    <text evidence="8">The sequence shown here is derived from an EMBL/GenBank/DDBJ whole genome shotgun (WGS) entry which is preliminary data.</text>
</comment>
<evidence type="ECO:0000256" key="5">
    <source>
        <dbReference type="ARBA" id="ARBA00023136"/>
    </source>
</evidence>
<protein>
    <submittedName>
        <fullName evidence="8">Amino acid permease-domain-containing protein</fullName>
    </submittedName>
</protein>
<evidence type="ECO:0000256" key="1">
    <source>
        <dbReference type="ARBA" id="ARBA00004141"/>
    </source>
</evidence>
<evidence type="ECO:0000313" key="8">
    <source>
        <dbReference type="EMBL" id="KAH7234801.1"/>
    </source>
</evidence>
<feature type="transmembrane region" description="Helical" evidence="7">
    <location>
        <begin position="779"/>
        <end position="799"/>
    </location>
</feature>
<dbReference type="InterPro" id="IPR002293">
    <property type="entry name" value="AA/rel_permease1"/>
</dbReference>